<feature type="compositionally biased region" description="Low complexity" evidence="1">
    <location>
        <begin position="72"/>
        <end position="91"/>
    </location>
</feature>
<protein>
    <submittedName>
        <fullName evidence="2">Uncharacterized protein</fullName>
    </submittedName>
</protein>
<feature type="region of interest" description="Disordered" evidence="1">
    <location>
        <begin position="1"/>
        <end position="29"/>
    </location>
</feature>
<evidence type="ECO:0000313" key="2">
    <source>
        <dbReference type="EMBL" id="GIL51540.1"/>
    </source>
</evidence>
<dbReference type="AlphaFoldDB" id="A0A8J4F0M2"/>
<dbReference type="EMBL" id="BNCO01000011">
    <property type="protein sequence ID" value="GIL51540.1"/>
    <property type="molecule type" value="Genomic_DNA"/>
</dbReference>
<feature type="non-terminal residue" evidence="2">
    <location>
        <position position="167"/>
    </location>
</feature>
<keyword evidence="3" id="KW-1185">Reference proteome</keyword>
<proteinExistence type="predicted"/>
<evidence type="ECO:0000313" key="3">
    <source>
        <dbReference type="Proteomes" id="UP000747399"/>
    </source>
</evidence>
<sequence>MKSTDSGTDADCGPVSPPHGPNPGGTVVDTRASLVQHSPDDPYVSRSSWMLGAWSPTSSWYLQEEACTVPAAAAAAGAPPEAPPTETDAGPFQCAPPATASTGEPPWLESPGRGGSGGRPALRAVAVPAPTLIPGAPESTASVMVVAAAGTVAAADAIAAAMNDDEG</sequence>
<organism evidence="2 3">
    <name type="scientific">Volvox africanus</name>
    <dbReference type="NCBI Taxonomy" id="51714"/>
    <lineage>
        <taxon>Eukaryota</taxon>
        <taxon>Viridiplantae</taxon>
        <taxon>Chlorophyta</taxon>
        <taxon>core chlorophytes</taxon>
        <taxon>Chlorophyceae</taxon>
        <taxon>CS clade</taxon>
        <taxon>Chlamydomonadales</taxon>
        <taxon>Volvocaceae</taxon>
        <taxon>Volvox</taxon>
    </lineage>
</organism>
<feature type="region of interest" description="Disordered" evidence="1">
    <location>
        <begin position="72"/>
        <end position="121"/>
    </location>
</feature>
<reference evidence="2" key="1">
    <citation type="journal article" date="2021" name="Proc. Natl. Acad. Sci. U.S.A.">
        <title>Three genomes in the algal genus Volvox reveal the fate of a haploid sex-determining region after a transition to homothallism.</title>
        <authorList>
            <person name="Yamamoto K."/>
            <person name="Hamaji T."/>
            <person name="Kawai-Toyooka H."/>
            <person name="Matsuzaki R."/>
            <person name="Takahashi F."/>
            <person name="Nishimura Y."/>
            <person name="Kawachi M."/>
            <person name="Noguchi H."/>
            <person name="Minakuchi Y."/>
            <person name="Umen J.G."/>
            <person name="Toyoda A."/>
            <person name="Nozaki H."/>
        </authorList>
    </citation>
    <scope>NUCLEOTIDE SEQUENCE</scope>
    <source>
        <strain evidence="2">NIES-3780</strain>
    </source>
</reference>
<name>A0A8J4F0M2_9CHLO</name>
<accession>A0A8J4F0M2</accession>
<evidence type="ECO:0000256" key="1">
    <source>
        <dbReference type="SAM" id="MobiDB-lite"/>
    </source>
</evidence>
<comment type="caution">
    <text evidence="2">The sequence shown here is derived from an EMBL/GenBank/DDBJ whole genome shotgun (WGS) entry which is preliminary data.</text>
</comment>
<dbReference type="Proteomes" id="UP000747399">
    <property type="component" value="Unassembled WGS sequence"/>
</dbReference>
<gene>
    <name evidence="2" type="ORF">Vafri_7506</name>
</gene>